<name>A0A6G0XXB2_9STRA</name>
<accession>A0A6G0XXB2</accession>
<comment type="caution">
    <text evidence="3">The sequence shown here is derived from an EMBL/GenBank/DDBJ whole genome shotgun (WGS) entry which is preliminary data.</text>
</comment>
<dbReference type="GO" id="GO:0008270">
    <property type="term" value="F:zinc ion binding"/>
    <property type="evidence" value="ECO:0007669"/>
    <property type="project" value="UniProtKB-KW"/>
</dbReference>
<keyword evidence="1" id="KW-0862">Zinc</keyword>
<dbReference type="Gene3D" id="3.30.40.10">
    <property type="entry name" value="Zinc/RING finger domain, C3HC4 (zinc finger)"/>
    <property type="match status" value="1"/>
</dbReference>
<dbReference type="InterPro" id="IPR001841">
    <property type="entry name" value="Znf_RING"/>
</dbReference>
<evidence type="ECO:0000256" key="1">
    <source>
        <dbReference type="PROSITE-ProRule" id="PRU00175"/>
    </source>
</evidence>
<keyword evidence="1" id="KW-0863">Zinc-finger</keyword>
<proteinExistence type="predicted"/>
<evidence type="ECO:0000313" key="4">
    <source>
        <dbReference type="Proteomes" id="UP000481153"/>
    </source>
</evidence>
<dbReference type="EMBL" id="VJMJ01000002">
    <property type="protein sequence ID" value="KAF0745361.1"/>
    <property type="molecule type" value="Genomic_DNA"/>
</dbReference>
<keyword evidence="1" id="KW-0479">Metal-binding</keyword>
<evidence type="ECO:0000313" key="3">
    <source>
        <dbReference type="EMBL" id="KAF0745361.1"/>
    </source>
</evidence>
<gene>
    <name evidence="3" type="ORF">Ae201684_000383</name>
</gene>
<sequence>MLLTDVSPIQNALADTAMMAQSDTKLLSSCQICFDEVDGLNIATEICGSMCRASICSTCLKDYIRVQTESVPMGVLAKLKCPICLRPANLLRWKERCVQATEMIDSFAERVRASCDILCPSCHRPSNVLPSPSEQDPIEPVEMDASLLEQLPALQDMCNQFCQHKVSLDALCQFARERFPGHYAALTHRLVPLIKDTERRRHLLYMQDQGPPPRQTLRIDVGHQRRPRSLSKVQLTLVKGDGCDSVTCFCGSSFSWSRRVTLFRWSLVPRRHVDALSGIFRPFVNFRRLRKRVLPELIFVSKVRKFKDPFKVVCDYLRSKVHRRRVRRLVLPDVKARVVLMLISKHKKPLVVVREHLLLRVWRQRFSTAVLQSKRFTEAIIQRRAKHCVNMVEQQPWIKARMLAATATLFRHLIQRRKRTALDKLMQLLQKDLTWIEMTDDERAVAELEQQDFFTSMFDTGDD</sequence>
<reference evidence="3 4" key="1">
    <citation type="submission" date="2019-07" db="EMBL/GenBank/DDBJ databases">
        <title>Genomics analysis of Aphanomyces spp. identifies a new class of oomycete effector associated with host adaptation.</title>
        <authorList>
            <person name="Gaulin E."/>
        </authorList>
    </citation>
    <scope>NUCLEOTIDE SEQUENCE [LARGE SCALE GENOMIC DNA]</scope>
    <source>
        <strain evidence="3 4">ATCC 201684</strain>
    </source>
</reference>
<dbReference type="PROSITE" id="PS50089">
    <property type="entry name" value="ZF_RING_2"/>
    <property type="match status" value="1"/>
</dbReference>
<keyword evidence="4" id="KW-1185">Reference proteome</keyword>
<protein>
    <recommendedName>
        <fullName evidence="2">RING-type domain-containing protein</fullName>
    </recommendedName>
</protein>
<evidence type="ECO:0000259" key="2">
    <source>
        <dbReference type="PROSITE" id="PS50089"/>
    </source>
</evidence>
<dbReference type="Proteomes" id="UP000481153">
    <property type="component" value="Unassembled WGS sequence"/>
</dbReference>
<feature type="domain" description="RING-type" evidence="2">
    <location>
        <begin position="30"/>
        <end position="84"/>
    </location>
</feature>
<dbReference type="VEuPathDB" id="FungiDB:AeMF1_011964"/>
<dbReference type="AlphaFoldDB" id="A0A6G0XXB2"/>
<organism evidence="3 4">
    <name type="scientific">Aphanomyces euteiches</name>
    <dbReference type="NCBI Taxonomy" id="100861"/>
    <lineage>
        <taxon>Eukaryota</taxon>
        <taxon>Sar</taxon>
        <taxon>Stramenopiles</taxon>
        <taxon>Oomycota</taxon>
        <taxon>Saprolegniomycetes</taxon>
        <taxon>Saprolegniales</taxon>
        <taxon>Verrucalvaceae</taxon>
        <taxon>Aphanomyces</taxon>
    </lineage>
</organism>
<dbReference type="InterPro" id="IPR013083">
    <property type="entry name" value="Znf_RING/FYVE/PHD"/>
</dbReference>